<dbReference type="InterPro" id="IPR009057">
    <property type="entry name" value="Homeodomain-like_sf"/>
</dbReference>
<dbReference type="PANTHER" id="PTHR30055:SF196">
    <property type="entry name" value="HTH-TYPE TRANSCRIPTIONAL REGULATOR RUTR"/>
    <property type="match status" value="1"/>
</dbReference>
<feature type="domain" description="HTH tetR-type" evidence="4">
    <location>
        <begin position="24"/>
        <end position="84"/>
    </location>
</feature>
<evidence type="ECO:0000256" key="2">
    <source>
        <dbReference type="PROSITE-ProRule" id="PRU00335"/>
    </source>
</evidence>
<dbReference type="InterPro" id="IPR036271">
    <property type="entry name" value="Tet_transcr_reg_TetR-rel_C_sf"/>
</dbReference>
<keyword evidence="6" id="KW-1185">Reference proteome</keyword>
<evidence type="ECO:0000259" key="4">
    <source>
        <dbReference type="PROSITE" id="PS50977"/>
    </source>
</evidence>
<dbReference type="SUPFAM" id="SSF48498">
    <property type="entry name" value="Tetracyclin repressor-like, C-terminal domain"/>
    <property type="match status" value="1"/>
</dbReference>
<dbReference type="Pfam" id="PF00440">
    <property type="entry name" value="TetR_N"/>
    <property type="match status" value="1"/>
</dbReference>
<feature type="region of interest" description="Disordered" evidence="3">
    <location>
        <begin position="1"/>
        <end position="26"/>
    </location>
</feature>
<dbReference type="Pfam" id="PF08362">
    <property type="entry name" value="TetR_C_3"/>
    <property type="match status" value="1"/>
</dbReference>
<gene>
    <name evidence="5" type="ORF">NFI95_16315</name>
</gene>
<dbReference type="Proteomes" id="UP001524587">
    <property type="component" value="Unassembled WGS sequence"/>
</dbReference>
<dbReference type="Gene3D" id="1.10.357.10">
    <property type="entry name" value="Tetracycline Repressor, domain 2"/>
    <property type="match status" value="1"/>
</dbReference>
<comment type="caution">
    <text evidence="5">The sequence shown here is derived from an EMBL/GenBank/DDBJ whole genome shotgun (WGS) entry which is preliminary data.</text>
</comment>
<dbReference type="SUPFAM" id="SSF46689">
    <property type="entry name" value="Homeodomain-like"/>
    <property type="match status" value="1"/>
</dbReference>
<evidence type="ECO:0000256" key="3">
    <source>
        <dbReference type="SAM" id="MobiDB-lite"/>
    </source>
</evidence>
<dbReference type="Gene3D" id="1.10.10.60">
    <property type="entry name" value="Homeodomain-like"/>
    <property type="match status" value="1"/>
</dbReference>
<feature type="DNA-binding region" description="H-T-H motif" evidence="2">
    <location>
        <begin position="47"/>
        <end position="66"/>
    </location>
</feature>
<sequence>MGMSIDRNDAASVRDTGGPGAPRRHSTTQILRAAESVFARNGFGGSSMAAIAEAAELPKANLHYYFGNKEALYCAVLEDILSTWLADADLWITPERSAREGLEGYIRAKMQWTRSRADASRIFAGEMLAGGARIRHFLEGELRDYVARIGAVFAIWVANGSMRPVSAEHLLFCIWAMTQSYADFAPQMDAVLGRPSGLGPDDYGLGCDTILTLVLGGTATEKA</sequence>
<accession>A0ABT1WDZ6</accession>
<protein>
    <submittedName>
        <fullName evidence="5">TetR family transcriptional regulator C-terminal domain-containing protein</fullName>
    </submittedName>
</protein>
<proteinExistence type="predicted"/>
<dbReference type="PROSITE" id="PS50977">
    <property type="entry name" value="HTH_TETR_2"/>
    <property type="match status" value="1"/>
</dbReference>
<evidence type="ECO:0000313" key="6">
    <source>
        <dbReference type="Proteomes" id="UP001524587"/>
    </source>
</evidence>
<evidence type="ECO:0000256" key="1">
    <source>
        <dbReference type="ARBA" id="ARBA00023125"/>
    </source>
</evidence>
<keyword evidence="1 2" id="KW-0238">DNA-binding</keyword>
<organism evidence="5 6">
    <name type="scientific">Endosaccharibacter trunci</name>
    <dbReference type="NCBI Taxonomy" id="2812733"/>
    <lineage>
        <taxon>Bacteria</taxon>
        <taxon>Pseudomonadati</taxon>
        <taxon>Pseudomonadota</taxon>
        <taxon>Alphaproteobacteria</taxon>
        <taxon>Acetobacterales</taxon>
        <taxon>Acetobacteraceae</taxon>
        <taxon>Endosaccharibacter</taxon>
    </lineage>
</organism>
<dbReference type="PRINTS" id="PR00455">
    <property type="entry name" value="HTHTETR"/>
</dbReference>
<dbReference type="PANTHER" id="PTHR30055">
    <property type="entry name" value="HTH-TYPE TRANSCRIPTIONAL REGULATOR RUTR"/>
    <property type="match status" value="1"/>
</dbReference>
<dbReference type="EMBL" id="JAMSKV010000020">
    <property type="protein sequence ID" value="MCQ8280008.1"/>
    <property type="molecule type" value="Genomic_DNA"/>
</dbReference>
<dbReference type="InterPro" id="IPR050109">
    <property type="entry name" value="HTH-type_TetR-like_transc_reg"/>
</dbReference>
<dbReference type="RefSeq" id="WP_422865519.1">
    <property type="nucleotide sequence ID" value="NZ_JAMSKV010000020.1"/>
</dbReference>
<dbReference type="InterPro" id="IPR013573">
    <property type="entry name" value="Tscrpt_reg_YcdC_C"/>
</dbReference>
<dbReference type="InterPro" id="IPR001647">
    <property type="entry name" value="HTH_TetR"/>
</dbReference>
<name>A0ABT1WDZ6_9PROT</name>
<reference evidence="5 6" key="1">
    <citation type="submission" date="2022-06" db="EMBL/GenBank/DDBJ databases">
        <title>Endosaccharibacter gen. nov., sp. nov., endophytic bacteria isolated from sugarcane.</title>
        <authorList>
            <person name="Pitiwittayakul N."/>
            <person name="Yukphan P."/>
            <person name="Charoenyingcharoen P."/>
            <person name="Tanasupawat S."/>
        </authorList>
    </citation>
    <scope>NUCLEOTIDE SEQUENCE [LARGE SCALE GENOMIC DNA]</scope>
    <source>
        <strain evidence="5 6">KSS8</strain>
    </source>
</reference>
<evidence type="ECO:0000313" key="5">
    <source>
        <dbReference type="EMBL" id="MCQ8280008.1"/>
    </source>
</evidence>